<evidence type="ECO:0000256" key="1">
    <source>
        <dbReference type="SAM" id="Coils"/>
    </source>
</evidence>
<sequence>MPKTQGSSIRFTSFGKTANSLSRNEGQAASNIPPTQNQSSRAPIGIEGFPPLPKRRGSAVLAVQEAEMAGASAAARSAAESQLQHQKQQQKLQQQQQQQQGRERQLRTHPTPSPLTAEHHRQEQHPGPGNAPRAMEGSLQLQMRCKSLEEQLQQHQQQANSKTSALAAGLHELLATLKNQGYEVAAGLDYLQDELYDDTEDAAQEEADVSLQQRTDASDNGANAHAGTHVADPPLDSLHTSPHPSSRGRNGEVHDSSSDAQPVSHQDASSSHEENRSGASGEGSHRQAAVDRRGQPPEKLVVLRAKRDHVEMEFIQLMRSSVAGLERLLNEIELQ</sequence>
<reference evidence="3" key="1">
    <citation type="submission" date="2017-08" db="EMBL/GenBank/DDBJ databases">
        <authorList>
            <person name="Polle J.E."/>
            <person name="Barry K."/>
            <person name="Cushman J."/>
            <person name="Schmutz J."/>
            <person name="Tran D."/>
            <person name="Hathwaick L.T."/>
            <person name="Yim W.C."/>
            <person name="Jenkins J."/>
            <person name="Mckie-Krisberg Z.M."/>
            <person name="Prochnik S."/>
            <person name="Lindquist E."/>
            <person name="Dockter R.B."/>
            <person name="Adam C."/>
            <person name="Molina H."/>
            <person name="Bunkerborg J."/>
            <person name="Jin E."/>
            <person name="Buchheim M."/>
            <person name="Magnuson J."/>
        </authorList>
    </citation>
    <scope>NUCLEOTIDE SEQUENCE</scope>
    <source>
        <strain evidence="3">CCAP 19/18</strain>
    </source>
</reference>
<organism evidence="3 4">
    <name type="scientific">Dunaliella salina</name>
    <name type="common">Green alga</name>
    <name type="synonym">Protococcus salinus</name>
    <dbReference type="NCBI Taxonomy" id="3046"/>
    <lineage>
        <taxon>Eukaryota</taxon>
        <taxon>Viridiplantae</taxon>
        <taxon>Chlorophyta</taxon>
        <taxon>core chlorophytes</taxon>
        <taxon>Chlorophyceae</taxon>
        <taxon>CS clade</taxon>
        <taxon>Chlamydomonadales</taxon>
        <taxon>Dunaliellaceae</taxon>
        <taxon>Dunaliella</taxon>
    </lineage>
</organism>
<evidence type="ECO:0000313" key="3">
    <source>
        <dbReference type="EMBL" id="KAF5839674.1"/>
    </source>
</evidence>
<keyword evidence="1" id="KW-0175">Coiled coil</keyword>
<dbReference type="EMBL" id="MU069536">
    <property type="protein sequence ID" value="KAF5839674.1"/>
    <property type="molecule type" value="Genomic_DNA"/>
</dbReference>
<accession>A0ABQ7GYP6</accession>
<comment type="caution">
    <text evidence="3">The sequence shown here is derived from an EMBL/GenBank/DDBJ whole genome shotgun (WGS) entry which is preliminary data.</text>
</comment>
<feature type="compositionally biased region" description="Polar residues" evidence="2">
    <location>
        <begin position="258"/>
        <end position="269"/>
    </location>
</feature>
<protein>
    <submittedName>
        <fullName evidence="3">Uncharacterized protein</fullName>
    </submittedName>
</protein>
<evidence type="ECO:0000313" key="4">
    <source>
        <dbReference type="Proteomes" id="UP000815325"/>
    </source>
</evidence>
<feature type="coiled-coil region" evidence="1">
    <location>
        <begin position="138"/>
        <end position="165"/>
    </location>
</feature>
<feature type="compositionally biased region" description="Low complexity" evidence="2">
    <location>
        <begin position="62"/>
        <end position="100"/>
    </location>
</feature>
<keyword evidence="4" id="KW-1185">Reference proteome</keyword>
<feature type="compositionally biased region" description="Polar residues" evidence="2">
    <location>
        <begin position="238"/>
        <end position="248"/>
    </location>
</feature>
<dbReference type="Proteomes" id="UP000815325">
    <property type="component" value="Unassembled WGS sequence"/>
</dbReference>
<evidence type="ECO:0000256" key="2">
    <source>
        <dbReference type="SAM" id="MobiDB-lite"/>
    </source>
</evidence>
<feature type="compositionally biased region" description="Polar residues" evidence="2">
    <location>
        <begin position="210"/>
        <end position="221"/>
    </location>
</feature>
<feature type="compositionally biased region" description="Basic and acidic residues" evidence="2">
    <location>
        <begin position="283"/>
        <end position="296"/>
    </location>
</feature>
<feature type="compositionally biased region" description="Polar residues" evidence="2">
    <location>
        <begin position="1"/>
        <end position="41"/>
    </location>
</feature>
<name>A0ABQ7GYP6_DUNSA</name>
<feature type="region of interest" description="Disordered" evidence="2">
    <location>
        <begin position="202"/>
        <end position="299"/>
    </location>
</feature>
<feature type="region of interest" description="Disordered" evidence="2">
    <location>
        <begin position="1"/>
        <end position="134"/>
    </location>
</feature>
<gene>
    <name evidence="3" type="ORF">DUNSADRAFT_225</name>
</gene>
<proteinExistence type="predicted"/>